<evidence type="ECO:0000313" key="3">
    <source>
        <dbReference type="Proteomes" id="UP000265515"/>
    </source>
</evidence>
<protein>
    <submittedName>
        <fullName evidence="2">Uncharacterized protein</fullName>
    </submittedName>
</protein>
<evidence type="ECO:0000256" key="1">
    <source>
        <dbReference type="SAM" id="MobiDB-lite"/>
    </source>
</evidence>
<comment type="caution">
    <text evidence="2">The sequence shown here is derived from an EMBL/GenBank/DDBJ whole genome shotgun (WGS) entry which is preliminary data.</text>
</comment>
<feature type="compositionally biased region" description="Low complexity" evidence="1">
    <location>
        <begin position="384"/>
        <end position="393"/>
    </location>
</feature>
<feature type="compositionally biased region" description="Basic and acidic residues" evidence="1">
    <location>
        <begin position="224"/>
        <end position="233"/>
    </location>
</feature>
<keyword evidence="3" id="KW-1185">Reference proteome</keyword>
<feature type="region of interest" description="Disordered" evidence="1">
    <location>
        <begin position="221"/>
        <end position="245"/>
    </location>
</feature>
<dbReference type="AlphaFoldDB" id="A0A388JP65"/>
<organism evidence="2 3">
    <name type="scientific">Chara braunii</name>
    <name type="common">Braun's stonewort</name>
    <dbReference type="NCBI Taxonomy" id="69332"/>
    <lineage>
        <taxon>Eukaryota</taxon>
        <taxon>Viridiplantae</taxon>
        <taxon>Streptophyta</taxon>
        <taxon>Charophyceae</taxon>
        <taxon>Charales</taxon>
        <taxon>Characeae</taxon>
        <taxon>Chara</taxon>
    </lineage>
</organism>
<feature type="region of interest" description="Disordered" evidence="1">
    <location>
        <begin position="365"/>
        <end position="396"/>
    </location>
</feature>
<feature type="compositionally biased region" description="Basic and acidic residues" evidence="1">
    <location>
        <begin position="372"/>
        <end position="383"/>
    </location>
</feature>
<proteinExistence type="predicted"/>
<sequence length="652" mass="73413">MARRRTFLEDRPLRIEPPREVAGGIEVILPTINEIRHPVVDWVGVELTENTVYLVTKVEWRTDGDGEWNPDLRGHVRAEGWLYMSEDGWCTFGILLASGEDPINMFEGGWQLVWQGGFEFADPEFDDVTADLRVTMTGSFNLPSENVRMKLSSFLLEKLGGLDLVRRAVADLANLTFEEATVHREYYRAFLEMGPFDGEQRYEVLRVLRAVFTTKPRVPVVSDEEGRNKERSSPRNSDGVISKKMKLSDARRKLAEIEKRTVEYKAKLIEEIMARNGRDLPGDELREERRTSQGEIGHGGKDNSHRRTPSKKGKEKGDSPGIEAEKATNMPSIDSGASRLPAAPKITKGCDGLWSLRERVLGWFDPEGTTKTGEKQKDSKEGEGTSTAGETGSSEGGLKKIVSTLTRVLNKNQGYIADAKRKLTFDGAEITEFLIDYENLAALLKWSEEEKMDHLGQHVSLSLGRDIMVIVAASGSWKETRNEMMRKYLKAEKMATKVELATDQRKKYATYNDFLRAFTLVALRISGVTDQIMSKYFLRQFSEFDKDKILSAYQQTSKFKYTRDVDFSTVTNLAEKTMVTETLALLKEGEGIDLTGKTGDKVKKGIENLHERVHGVDNKIERVENTLLVMQAQVFRPALPPEEAVVPAAVAN</sequence>
<accession>A0A388JP65</accession>
<gene>
    <name evidence="2" type="ORF">CBR_g49823</name>
</gene>
<evidence type="ECO:0000313" key="2">
    <source>
        <dbReference type="EMBL" id="GBG59563.1"/>
    </source>
</evidence>
<feature type="region of interest" description="Disordered" evidence="1">
    <location>
        <begin position="280"/>
        <end position="344"/>
    </location>
</feature>
<reference evidence="2 3" key="1">
    <citation type="journal article" date="2018" name="Cell">
        <title>The Chara Genome: Secondary Complexity and Implications for Plant Terrestrialization.</title>
        <authorList>
            <person name="Nishiyama T."/>
            <person name="Sakayama H."/>
            <person name="Vries J.D."/>
            <person name="Buschmann H."/>
            <person name="Saint-Marcoux D."/>
            <person name="Ullrich K.K."/>
            <person name="Haas F.B."/>
            <person name="Vanderstraeten L."/>
            <person name="Becker D."/>
            <person name="Lang D."/>
            <person name="Vosolsobe S."/>
            <person name="Rombauts S."/>
            <person name="Wilhelmsson P.K.I."/>
            <person name="Janitza P."/>
            <person name="Kern R."/>
            <person name="Heyl A."/>
            <person name="Rumpler F."/>
            <person name="Villalobos L.I.A.C."/>
            <person name="Clay J.M."/>
            <person name="Skokan R."/>
            <person name="Toyoda A."/>
            <person name="Suzuki Y."/>
            <person name="Kagoshima H."/>
            <person name="Schijlen E."/>
            <person name="Tajeshwar N."/>
            <person name="Catarino B."/>
            <person name="Hetherington A.J."/>
            <person name="Saltykova A."/>
            <person name="Bonnot C."/>
            <person name="Breuninger H."/>
            <person name="Symeonidi A."/>
            <person name="Radhakrishnan G.V."/>
            <person name="Van Nieuwerburgh F."/>
            <person name="Deforce D."/>
            <person name="Chang C."/>
            <person name="Karol K.G."/>
            <person name="Hedrich R."/>
            <person name="Ulvskov P."/>
            <person name="Glockner G."/>
            <person name="Delwiche C.F."/>
            <person name="Petrasek J."/>
            <person name="Van de Peer Y."/>
            <person name="Friml J."/>
            <person name="Beilby M."/>
            <person name="Dolan L."/>
            <person name="Kohara Y."/>
            <person name="Sugano S."/>
            <person name="Fujiyama A."/>
            <person name="Delaux P.-M."/>
            <person name="Quint M."/>
            <person name="TheiBen G."/>
            <person name="Hagemann M."/>
            <person name="Harholt J."/>
            <person name="Dunand C."/>
            <person name="Zachgo S."/>
            <person name="Langdale J."/>
            <person name="Maumus F."/>
            <person name="Straeten D.V.D."/>
            <person name="Gould S.B."/>
            <person name="Rensing S.A."/>
        </authorList>
    </citation>
    <scope>NUCLEOTIDE SEQUENCE [LARGE SCALE GENOMIC DNA]</scope>
    <source>
        <strain evidence="2 3">S276</strain>
    </source>
</reference>
<name>A0A388JP65_CHABU</name>
<feature type="compositionally biased region" description="Basic and acidic residues" evidence="1">
    <location>
        <begin position="315"/>
        <end position="326"/>
    </location>
</feature>
<dbReference type="Proteomes" id="UP000265515">
    <property type="component" value="Unassembled WGS sequence"/>
</dbReference>
<dbReference type="Gramene" id="GBG59563">
    <property type="protein sequence ID" value="GBG59563"/>
    <property type="gene ID" value="CBR_g49823"/>
</dbReference>
<dbReference type="EMBL" id="BFEA01000005">
    <property type="protein sequence ID" value="GBG59563.1"/>
    <property type="molecule type" value="Genomic_DNA"/>
</dbReference>
<feature type="compositionally biased region" description="Basic and acidic residues" evidence="1">
    <location>
        <begin position="280"/>
        <end position="305"/>
    </location>
</feature>